<dbReference type="InterPro" id="IPR024788">
    <property type="entry name" value="Malectin-like_Carb-bd_dom"/>
</dbReference>
<evidence type="ECO:0000313" key="9">
    <source>
        <dbReference type="EMBL" id="KAF5817770.1"/>
    </source>
</evidence>
<dbReference type="Gene3D" id="3.80.10.10">
    <property type="entry name" value="Ribonuclease Inhibitor"/>
    <property type="match status" value="1"/>
</dbReference>
<proteinExistence type="predicted"/>
<comment type="subcellular location">
    <subcellularLocation>
        <location evidence="1">Membrane</location>
        <topology evidence="1">Single-pass membrane protein</topology>
    </subcellularLocation>
</comment>
<organism evidence="10 11">
    <name type="scientific">Helianthus annuus</name>
    <name type="common">Common sunflower</name>
    <dbReference type="NCBI Taxonomy" id="4232"/>
    <lineage>
        <taxon>Eukaryota</taxon>
        <taxon>Viridiplantae</taxon>
        <taxon>Streptophyta</taxon>
        <taxon>Embryophyta</taxon>
        <taxon>Tracheophyta</taxon>
        <taxon>Spermatophyta</taxon>
        <taxon>Magnoliopsida</taxon>
        <taxon>eudicotyledons</taxon>
        <taxon>Gunneridae</taxon>
        <taxon>Pentapetalae</taxon>
        <taxon>asterids</taxon>
        <taxon>campanulids</taxon>
        <taxon>Asterales</taxon>
        <taxon>Asteraceae</taxon>
        <taxon>Asteroideae</taxon>
        <taxon>Heliantheae alliance</taxon>
        <taxon>Heliantheae</taxon>
        <taxon>Helianthus</taxon>
    </lineage>
</organism>
<dbReference type="InterPro" id="IPR032675">
    <property type="entry name" value="LRR_dom_sf"/>
</dbReference>
<evidence type="ECO:0000313" key="11">
    <source>
        <dbReference type="Proteomes" id="UP000215914"/>
    </source>
</evidence>
<keyword evidence="3" id="KW-0812">Transmembrane</keyword>
<protein>
    <submittedName>
        <fullName evidence="10">Putative malectin-like carbohydrate-binding domain-containing protein</fullName>
    </submittedName>
    <submittedName>
        <fullName evidence="9">Transferase</fullName>
        <ecNumber evidence="9">2.7.-.-</ecNumber>
    </submittedName>
</protein>
<reference evidence="10" key="2">
    <citation type="submission" date="2017-02" db="EMBL/GenBank/DDBJ databases">
        <title>Sunflower complete genome.</title>
        <authorList>
            <person name="Langlade N."/>
            <person name="Munos S."/>
        </authorList>
    </citation>
    <scope>NUCLEOTIDE SEQUENCE [LARGE SCALE GENOMIC DNA]</scope>
    <source>
        <tissue evidence="10">Leaves</tissue>
    </source>
</reference>
<reference evidence="9 11" key="1">
    <citation type="journal article" date="2017" name="Nature">
        <title>The sunflower genome provides insights into oil metabolism, flowering and Asterid evolution.</title>
        <authorList>
            <person name="Badouin H."/>
            <person name="Gouzy J."/>
            <person name="Grassa C.J."/>
            <person name="Murat F."/>
            <person name="Staton S.E."/>
            <person name="Cottret L."/>
            <person name="Lelandais-Briere C."/>
            <person name="Owens G.L."/>
            <person name="Carrere S."/>
            <person name="Mayjonade B."/>
            <person name="Legrand L."/>
            <person name="Gill N."/>
            <person name="Kane N.C."/>
            <person name="Bowers J.E."/>
            <person name="Hubner S."/>
            <person name="Bellec A."/>
            <person name="Berard A."/>
            <person name="Berges H."/>
            <person name="Blanchet N."/>
            <person name="Boniface M.C."/>
            <person name="Brunel D."/>
            <person name="Catrice O."/>
            <person name="Chaidir N."/>
            <person name="Claudel C."/>
            <person name="Donnadieu C."/>
            <person name="Faraut T."/>
            <person name="Fievet G."/>
            <person name="Helmstetter N."/>
            <person name="King M."/>
            <person name="Knapp S.J."/>
            <person name="Lai Z."/>
            <person name="Le Paslier M.C."/>
            <person name="Lippi Y."/>
            <person name="Lorenzon L."/>
            <person name="Mandel J.R."/>
            <person name="Marage G."/>
            <person name="Marchand G."/>
            <person name="Marquand E."/>
            <person name="Bret-Mestries E."/>
            <person name="Morien E."/>
            <person name="Nambeesan S."/>
            <person name="Nguyen T."/>
            <person name="Pegot-Espagnet P."/>
            <person name="Pouilly N."/>
            <person name="Raftis F."/>
            <person name="Sallet E."/>
            <person name="Schiex T."/>
            <person name="Thomas J."/>
            <person name="Vandecasteele C."/>
            <person name="Vares D."/>
            <person name="Vear F."/>
            <person name="Vautrin S."/>
            <person name="Crespi M."/>
            <person name="Mangin B."/>
            <person name="Burke J.M."/>
            <person name="Salse J."/>
            <person name="Munos S."/>
            <person name="Vincourt P."/>
            <person name="Rieseberg L.H."/>
            <person name="Langlade N.B."/>
        </authorList>
    </citation>
    <scope>NUCLEOTIDE SEQUENCE [LARGE SCALE GENOMIC DNA]</scope>
    <source>
        <strain evidence="11">cv. SF193</strain>
        <tissue evidence="9">Leaves</tissue>
    </source>
</reference>
<dbReference type="STRING" id="4232.A0A251VGN8"/>
<evidence type="ECO:0000256" key="7">
    <source>
        <dbReference type="ARBA" id="ARBA00023136"/>
    </source>
</evidence>
<dbReference type="Proteomes" id="UP000215914">
    <property type="component" value="Chromosome 2"/>
</dbReference>
<dbReference type="SUPFAM" id="SSF52058">
    <property type="entry name" value="L domain-like"/>
    <property type="match status" value="1"/>
</dbReference>
<dbReference type="InterPro" id="IPR001611">
    <property type="entry name" value="Leu-rich_rpt"/>
</dbReference>
<dbReference type="Pfam" id="PF00560">
    <property type="entry name" value="LRR_1"/>
    <property type="match status" value="2"/>
</dbReference>
<evidence type="ECO:0000256" key="2">
    <source>
        <dbReference type="ARBA" id="ARBA00022614"/>
    </source>
</evidence>
<evidence type="ECO:0000256" key="3">
    <source>
        <dbReference type="ARBA" id="ARBA00022692"/>
    </source>
</evidence>
<dbReference type="PANTHER" id="PTHR45631">
    <property type="entry name" value="OS07G0107800 PROTEIN-RELATED"/>
    <property type="match status" value="1"/>
</dbReference>
<evidence type="ECO:0000256" key="4">
    <source>
        <dbReference type="ARBA" id="ARBA00022729"/>
    </source>
</evidence>
<dbReference type="GO" id="GO:0016020">
    <property type="term" value="C:membrane"/>
    <property type="evidence" value="ECO:0007669"/>
    <property type="project" value="UniProtKB-SubCell"/>
</dbReference>
<evidence type="ECO:0000256" key="1">
    <source>
        <dbReference type="ARBA" id="ARBA00004167"/>
    </source>
</evidence>
<dbReference type="Pfam" id="PF12819">
    <property type="entry name" value="Malectin_like"/>
    <property type="match status" value="1"/>
</dbReference>
<sequence length="294" mass="33253">MQASFVSSLPIRICKFAAWCPGSYIVCLPKQYQDDKYDRIWYPVIKDQARKVQPSDTVTIKPYSEEQVPLKIMTGGVTPIQPTWPLYRSWKARSDDASIIYIYLAEVEILESNQKREFNIYYNDIWIGTVSPSSNVTTIRNKIYASSSYNLTLNRTLNSTLPPVINALEIYTLKQLLQNQTDDQDDPCVPQAWVGLNCSYSAQGAARILSLNLSSRGLSGEIATALANLTMIESLDLSLNNLTGNVPKFLARLDKLRILNLRGNNFKSPLPAELLAKSKEGSLWLRFDTYFRAH</sequence>
<evidence type="ECO:0000256" key="5">
    <source>
        <dbReference type="ARBA" id="ARBA00022737"/>
    </source>
</evidence>
<keyword evidence="4" id="KW-0732">Signal</keyword>
<evidence type="ECO:0000313" key="10">
    <source>
        <dbReference type="EMBL" id="OTG33861.1"/>
    </source>
</evidence>
<dbReference type="InParanoid" id="A0A251VGN8"/>
<accession>A0A251VGN8</accession>
<keyword evidence="11" id="KW-1185">Reference proteome</keyword>
<keyword evidence="5" id="KW-0677">Repeat</keyword>
<gene>
    <name evidence="10" type="ORF">HannXRQ_Chr02g0039321</name>
    <name evidence="9" type="ORF">HanXRQr2_Chr02g0056941</name>
</gene>
<dbReference type="AlphaFoldDB" id="A0A251VGN8"/>
<keyword evidence="9" id="KW-0808">Transferase</keyword>
<dbReference type="Gramene" id="mRNA:HanXRQr2_Chr02g0056941">
    <property type="protein sequence ID" value="mRNA:HanXRQr2_Chr02g0056941"/>
    <property type="gene ID" value="HanXRQr2_Chr02g0056941"/>
</dbReference>
<dbReference type="EMBL" id="MNCJ02000317">
    <property type="protein sequence ID" value="KAF5817770.1"/>
    <property type="molecule type" value="Genomic_DNA"/>
</dbReference>
<name>A0A251VGN8_HELAN</name>
<evidence type="ECO:0000259" key="8">
    <source>
        <dbReference type="Pfam" id="PF12819"/>
    </source>
</evidence>
<keyword evidence="6" id="KW-1133">Transmembrane helix</keyword>
<feature type="domain" description="Malectin-like" evidence="8">
    <location>
        <begin position="31"/>
        <end position="172"/>
    </location>
</feature>
<dbReference type="GO" id="GO:0016740">
    <property type="term" value="F:transferase activity"/>
    <property type="evidence" value="ECO:0007669"/>
    <property type="project" value="UniProtKB-KW"/>
</dbReference>
<dbReference type="FunFam" id="3.80.10.10:FF:000129">
    <property type="entry name" value="Leucine-rich repeat receptor-like kinase"/>
    <property type="match status" value="1"/>
</dbReference>
<evidence type="ECO:0000256" key="6">
    <source>
        <dbReference type="ARBA" id="ARBA00022989"/>
    </source>
</evidence>
<dbReference type="PANTHER" id="PTHR45631:SF202">
    <property type="entry name" value="SENESCENCE-INDUCED RECEPTOR-LIKE SERINE_THREONINE-PROTEIN KINASE"/>
    <property type="match status" value="1"/>
</dbReference>
<reference evidence="9" key="3">
    <citation type="submission" date="2020-06" db="EMBL/GenBank/DDBJ databases">
        <title>Helianthus annuus Genome sequencing and assembly Release 2.</title>
        <authorList>
            <person name="Gouzy J."/>
            <person name="Langlade N."/>
            <person name="Munos S."/>
        </authorList>
    </citation>
    <scope>NUCLEOTIDE SEQUENCE</scope>
    <source>
        <tissue evidence="9">Leaves</tissue>
    </source>
</reference>
<dbReference type="EC" id="2.7.-.-" evidence="9"/>
<dbReference type="OMA" id="TGRDEYP"/>
<keyword evidence="2" id="KW-0433">Leucine-rich repeat</keyword>
<dbReference type="EMBL" id="CM007891">
    <property type="protein sequence ID" value="OTG33861.1"/>
    <property type="molecule type" value="Genomic_DNA"/>
</dbReference>
<keyword evidence="7" id="KW-0472">Membrane</keyword>